<evidence type="ECO:0000313" key="2">
    <source>
        <dbReference type="EMBL" id="KAF5396060.1"/>
    </source>
</evidence>
<feature type="region of interest" description="Disordered" evidence="1">
    <location>
        <begin position="286"/>
        <end position="306"/>
    </location>
</feature>
<protein>
    <submittedName>
        <fullName evidence="2">Uncharacterized protein</fullName>
    </submittedName>
</protein>
<evidence type="ECO:0000256" key="1">
    <source>
        <dbReference type="SAM" id="MobiDB-lite"/>
    </source>
</evidence>
<name>A0A8J4SJM0_9TREM</name>
<sequence length="306" mass="32790">MICDFHIHALRNRGALSAGRLRRQCGNLNVWTGRPSDLCQLRPLTQGLPNPAPHTDGSSRIQENRICARDLPRPKSTVPVSNVSAIDQLNPHVISTSIQPNSGLTPIGFGATMTVSTSTLNSTLETCLVPSTVSDNCENAGIMDTDVQEEEGEEDVPMDDEDDDEELEEENVPGAKHIHGVPEPAPVYYNRPSENALPASHISKVSSADRIFLAADRGINVGLGRSTQQLRPAHNMVVTVPRKPVPISAHPSPTQAVHFPVSRSTGNTLQRRANGAIISSLPASNVTSTTMVHPPSGSTNSKCSVM</sequence>
<comment type="caution">
    <text evidence="2">The sequence shown here is derived from an EMBL/GenBank/DDBJ whole genome shotgun (WGS) entry which is preliminary data.</text>
</comment>
<proteinExistence type="predicted"/>
<keyword evidence="3" id="KW-1185">Reference proteome</keyword>
<feature type="region of interest" description="Disordered" evidence="1">
    <location>
        <begin position="146"/>
        <end position="181"/>
    </location>
</feature>
<accession>A0A8J4SJM0</accession>
<gene>
    <name evidence="2" type="ORF">PHET_11231</name>
</gene>
<dbReference type="AlphaFoldDB" id="A0A8J4SJM0"/>
<dbReference type="EMBL" id="LUCH01009303">
    <property type="protein sequence ID" value="KAF5396060.1"/>
    <property type="molecule type" value="Genomic_DNA"/>
</dbReference>
<organism evidence="2 3">
    <name type="scientific">Paragonimus heterotremus</name>
    <dbReference type="NCBI Taxonomy" id="100268"/>
    <lineage>
        <taxon>Eukaryota</taxon>
        <taxon>Metazoa</taxon>
        <taxon>Spiralia</taxon>
        <taxon>Lophotrochozoa</taxon>
        <taxon>Platyhelminthes</taxon>
        <taxon>Trematoda</taxon>
        <taxon>Digenea</taxon>
        <taxon>Plagiorchiida</taxon>
        <taxon>Troglotremata</taxon>
        <taxon>Troglotrematidae</taxon>
        <taxon>Paragonimus</taxon>
    </lineage>
</organism>
<feature type="compositionally biased region" description="Acidic residues" evidence="1">
    <location>
        <begin position="146"/>
        <end position="171"/>
    </location>
</feature>
<dbReference type="Proteomes" id="UP000748531">
    <property type="component" value="Unassembled WGS sequence"/>
</dbReference>
<reference evidence="2" key="1">
    <citation type="submission" date="2019-05" db="EMBL/GenBank/DDBJ databases">
        <title>Annotation for the trematode Paragonimus heterotremus.</title>
        <authorList>
            <person name="Choi Y.-J."/>
        </authorList>
    </citation>
    <scope>NUCLEOTIDE SEQUENCE</scope>
    <source>
        <strain evidence="2">LC</strain>
    </source>
</reference>
<dbReference type="OrthoDB" id="6254243at2759"/>
<evidence type="ECO:0000313" key="3">
    <source>
        <dbReference type="Proteomes" id="UP000748531"/>
    </source>
</evidence>